<evidence type="ECO:0000313" key="10">
    <source>
        <dbReference type="EMBL" id="CAK0885064.1"/>
    </source>
</evidence>
<proteinExistence type="predicted"/>
<evidence type="ECO:0000313" key="11">
    <source>
        <dbReference type="Proteomes" id="UP001189429"/>
    </source>
</evidence>
<dbReference type="PANTHER" id="PTHR35365:SF18">
    <property type="entry name" value="MUCIN-19-LIKE-RELATED"/>
    <property type="match status" value="1"/>
</dbReference>
<keyword evidence="3 7" id="KW-1133">Transmembrane helix</keyword>
<dbReference type="PROSITE" id="PS50221">
    <property type="entry name" value="GAIN_B"/>
    <property type="match status" value="1"/>
</dbReference>
<dbReference type="InterPro" id="IPR005468">
    <property type="entry name" value="Avidin/str"/>
</dbReference>
<comment type="caution">
    <text evidence="10">The sequence shown here is derived from an EMBL/GenBank/DDBJ whole genome shotgun (WGS) entry which is preliminary data.</text>
</comment>
<feature type="transmembrane region" description="Helical" evidence="7">
    <location>
        <begin position="960"/>
        <end position="981"/>
    </location>
</feature>
<keyword evidence="8" id="KW-0732">Signal</keyword>
<evidence type="ECO:0000256" key="8">
    <source>
        <dbReference type="SAM" id="SignalP"/>
    </source>
</evidence>
<reference evidence="10" key="1">
    <citation type="submission" date="2023-10" db="EMBL/GenBank/DDBJ databases">
        <authorList>
            <person name="Chen Y."/>
            <person name="Shah S."/>
            <person name="Dougan E. K."/>
            <person name="Thang M."/>
            <person name="Chan C."/>
        </authorList>
    </citation>
    <scope>NUCLEOTIDE SEQUENCE [LARGE SCALE GENOMIC DNA]</scope>
</reference>
<evidence type="ECO:0000256" key="6">
    <source>
        <dbReference type="SAM" id="MobiDB-lite"/>
    </source>
</evidence>
<feature type="signal peptide" evidence="8">
    <location>
        <begin position="1"/>
        <end position="20"/>
    </location>
</feature>
<dbReference type="InterPro" id="IPR057244">
    <property type="entry name" value="GAIN_B"/>
</dbReference>
<gene>
    <name evidence="10" type="ORF">PCOR1329_LOCUS66789</name>
</gene>
<dbReference type="Proteomes" id="UP001189429">
    <property type="component" value="Unassembled WGS sequence"/>
</dbReference>
<feature type="transmembrane region" description="Helical" evidence="7">
    <location>
        <begin position="620"/>
        <end position="641"/>
    </location>
</feature>
<evidence type="ECO:0000256" key="2">
    <source>
        <dbReference type="ARBA" id="ARBA00022692"/>
    </source>
</evidence>
<feature type="compositionally biased region" description="Basic and acidic residues" evidence="6">
    <location>
        <begin position="771"/>
        <end position="781"/>
    </location>
</feature>
<keyword evidence="5" id="KW-1015">Disulfide bond</keyword>
<keyword evidence="11" id="KW-1185">Reference proteome</keyword>
<evidence type="ECO:0000256" key="5">
    <source>
        <dbReference type="ARBA" id="ARBA00023157"/>
    </source>
</evidence>
<dbReference type="PANTHER" id="PTHR35365">
    <property type="entry name" value="LP04239P"/>
    <property type="match status" value="1"/>
</dbReference>
<evidence type="ECO:0000256" key="7">
    <source>
        <dbReference type="SAM" id="Phobius"/>
    </source>
</evidence>
<organism evidence="10 11">
    <name type="scientific">Prorocentrum cordatum</name>
    <dbReference type="NCBI Taxonomy" id="2364126"/>
    <lineage>
        <taxon>Eukaryota</taxon>
        <taxon>Sar</taxon>
        <taxon>Alveolata</taxon>
        <taxon>Dinophyceae</taxon>
        <taxon>Prorocentrales</taxon>
        <taxon>Prorocentraceae</taxon>
        <taxon>Prorocentrum</taxon>
    </lineage>
</organism>
<dbReference type="PROSITE" id="PS51326">
    <property type="entry name" value="AVIDIN_2"/>
    <property type="match status" value="1"/>
</dbReference>
<evidence type="ECO:0000256" key="1">
    <source>
        <dbReference type="ARBA" id="ARBA00004370"/>
    </source>
</evidence>
<sequence>MCAARVLPLLALLSARVLRASEHAGLCQRASQALNAYSPPGYDMPSYYHTISDFTAGQSSILDGGLDMYDDGNKFFPELYYTDGCSSGYNARGEVFYMDIVQSGISVTYFPYAFGTYYVFGDLGADGAGDLWAFETVGYVDDSGAVWHGYVKQVFNAVDPAVIHMWITDGSVSSHSYHHLTDHDDHTVDGINGRLFFLVWGRAVPSNTPVSFFEGLMSALVATISVTTTMTTSTPFTTTATSSVTTVSATSATSVTGTSTSATSVTGTSTSTTSVTGTSTSATSVTGTSTSATSVTGTSTSATSVTGTSTSATSVTGTSTSATSVTGTSASPTSTSSITSSTDSSTYTSTLSSSTSRTSHTDSSTTRTTATDSSTSLTSSTTFTSSLTLTSTSTSLTGTTMTQTSMSREVTLEDISSLEASLVDALLAGTESVVVFQTGGVTSIAERLQVPSDSSVANVTVDVPGTGVSVSFPVSMFAALGLTGAVAVASALNAGANSLAPGSPYNPVSAVSIIITSSNGTAVSVANLPDPIILSLPANSSDPLCAWLDESAAEWSFDGVYLGDDGPDGSVTCVTEHLTLFAILDSFLATLECSQVSLLAPDSYVELMQTDWYENVYAQLLVQLLVALVCLLAAACALDLVKARNGSWKNEDFLIANAAAPAAGAAAAGLVVAGGGGFCGGWLEGATGGAKDAIDDLLGSIWSYLGDLRGVLEEVMVCSWEGGFLHVAAFALVSRSATRSASATTFILPDDVDFLLGEDVGEMMSPQQDSSESHGAKDRVEGGGSSGQGVDGSCPSEGSEGAVAALARRGGGRRRSAGFDVDECVAGSSRSEGGLGRRGAHGLFSQSAVQRHRRLVELREALQRSQELHVARHRDWCYVARSTVLSWLCHGPIGSVFVRSITISHSMRALFLCTDLLGTLMLATVFCSATGGALSKKSTKQCDVDCDDDEGLSNCVMIHLGRLLAIALVSSLVAGVPLAWINSLHSRKFVRVAYEGSPDWQSQLRRWRRADCAIWVIGIAYCLFAINFICLFFANVAEGDQADWMISAGISLAQDFVIVPAVVGFVVTLLAMVFLACVACAYGVKKEHLTKTGRIAVVQEVFNSNSDKQVIKRALAELPEHTTMQRRGQRNNPGWQGRRFVGDGHGGEEEWDDFEVFMSHDVACVDLSSVPQPSVEVAVRRKARVS</sequence>
<keyword evidence="4 7" id="KW-0472">Membrane</keyword>
<feature type="chain" id="PRO_5045037545" description="GAIN-B domain-containing protein" evidence="8">
    <location>
        <begin position="21"/>
        <end position="1186"/>
    </location>
</feature>
<feature type="transmembrane region" description="Helical" evidence="7">
    <location>
        <begin position="1012"/>
        <end position="1037"/>
    </location>
</feature>
<name>A0ABN9WF91_9DINO</name>
<accession>A0ABN9WF91</accession>
<feature type="region of interest" description="Disordered" evidence="6">
    <location>
        <begin position="247"/>
        <end position="380"/>
    </location>
</feature>
<comment type="subcellular location">
    <subcellularLocation>
        <location evidence="1">Membrane</location>
    </subcellularLocation>
</comment>
<feature type="domain" description="GAIN-B" evidence="9">
    <location>
        <begin position="446"/>
        <end position="591"/>
    </location>
</feature>
<evidence type="ECO:0000256" key="4">
    <source>
        <dbReference type="ARBA" id="ARBA00023136"/>
    </source>
</evidence>
<keyword evidence="2 7" id="KW-0812">Transmembrane</keyword>
<feature type="transmembrane region" description="Helical" evidence="7">
    <location>
        <begin position="1057"/>
        <end position="1084"/>
    </location>
</feature>
<evidence type="ECO:0000259" key="9">
    <source>
        <dbReference type="PROSITE" id="PS50221"/>
    </source>
</evidence>
<dbReference type="EMBL" id="CAUYUJ010018620">
    <property type="protein sequence ID" value="CAK0885064.1"/>
    <property type="molecule type" value="Genomic_DNA"/>
</dbReference>
<feature type="region of interest" description="Disordered" evidence="6">
    <location>
        <begin position="763"/>
        <end position="807"/>
    </location>
</feature>
<evidence type="ECO:0000256" key="3">
    <source>
        <dbReference type="ARBA" id="ARBA00022989"/>
    </source>
</evidence>
<dbReference type="InterPro" id="IPR053121">
    <property type="entry name" value="Spore_Coat_Assembly"/>
</dbReference>
<protein>
    <recommendedName>
        <fullName evidence="9">GAIN-B domain-containing protein</fullName>
    </recommendedName>
</protein>